<sequence>MNQPTDFDYTRVPYDYAHCFRHDCPRADTCLRHLAALHAPADVKTVQCINPAAWPADADPCPYHRPTKKITLAWGVTHLTTGILPHLAVAIERDVRHLWPHTTYARIRHRERPITPDKQEQIRRIFAYYAPGSTPTYDRITQEYEF</sequence>
<gene>
    <name evidence="1" type="ORF">H9814_02015</name>
</gene>
<dbReference type="InterPro" id="IPR045724">
    <property type="entry name" value="DUF6078"/>
</dbReference>
<dbReference type="AlphaFoldDB" id="A0A9D2E7N5"/>
<name>A0A9D2E7N5_9BACE</name>
<comment type="caution">
    <text evidence="1">The sequence shown here is derived from an EMBL/GenBank/DDBJ whole genome shotgun (WGS) entry which is preliminary data.</text>
</comment>
<accession>A0A9D2E7N5</accession>
<reference evidence="1" key="2">
    <citation type="submission" date="2021-04" db="EMBL/GenBank/DDBJ databases">
        <authorList>
            <person name="Gilroy R."/>
        </authorList>
    </citation>
    <scope>NUCLEOTIDE SEQUENCE</scope>
    <source>
        <strain evidence="1">ChiHjej9B8-1298</strain>
    </source>
</reference>
<reference evidence="1" key="1">
    <citation type="journal article" date="2021" name="PeerJ">
        <title>Extensive microbial diversity within the chicken gut microbiome revealed by metagenomics and culture.</title>
        <authorList>
            <person name="Gilroy R."/>
            <person name="Ravi A."/>
            <person name="Getino M."/>
            <person name="Pursley I."/>
            <person name="Horton D.L."/>
            <person name="Alikhan N.F."/>
            <person name="Baker D."/>
            <person name="Gharbi K."/>
            <person name="Hall N."/>
            <person name="Watson M."/>
            <person name="Adriaenssens E.M."/>
            <person name="Foster-Nyarko E."/>
            <person name="Jarju S."/>
            <person name="Secka A."/>
            <person name="Antonio M."/>
            <person name="Oren A."/>
            <person name="Chaudhuri R.R."/>
            <person name="La Ragione R."/>
            <person name="Hildebrand F."/>
            <person name="Pallen M.J."/>
        </authorList>
    </citation>
    <scope>NUCLEOTIDE SEQUENCE</scope>
    <source>
        <strain evidence="1">ChiHjej9B8-1298</strain>
    </source>
</reference>
<protein>
    <submittedName>
        <fullName evidence="1">Uncharacterized protein</fullName>
    </submittedName>
</protein>
<dbReference type="Pfam" id="PF19555">
    <property type="entry name" value="DUF6078"/>
    <property type="match status" value="1"/>
</dbReference>
<organism evidence="1 2">
    <name type="scientific">Candidatus Bacteroides merdigallinarum</name>
    <dbReference type="NCBI Taxonomy" id="2838473"/>
    <lineage>
        <taxon>Bacteria</taxon>
        <taxon>Pseudomonadati</taxon>
        <taxon>Bacteroidota</taxon>
        <taxon>Bacteroidia</taxon>
        <taxon>Bacteroidales</taxon>
        <taxon>Bacteroidaceae</taxon>
        <taxon>Bacteroides</taxon>
    </lineage>
</organism>
<evidence type="ECO:0000313" key="2">
    <source>
        <dbReference type="Proteomes" id="UP000824028"/>
    </source>
</evidence>
<proteinExistence type="predicted"/>
<dbReference type="EMBL" id="DXBX01000016">
    <property type="protein sequence ID" value="HIZ32310.1"/>
    <property type="molecule type" value="Genomic_DNA"/>
</dbReference>
<dbReference type="Proteomes" id="UP000824028">
    <property type="component" value="Unassembled WGS sequence"/>
</dbReference>
<evidence type="ECO:0000313" key="1">
    <source>
        <dbReference type="EMBL" id="HIZ32310.1"/>
    </source>
</evidence>